<evidence type="ECO:0000256" key="1">
    <source>
        <dbReference type="ARBA" id="ARBA00022737"/>
    </source>
</evidence>
<dbReference type="EMBL" id="LRPC01000012">
    <property type="protein sequence ID" value="KYG76115.1"/>
    <property type="molecule type" value="Genomic_DNA"/>
</dbReference>
<evidence type="ECO:0000256" key="4">
    <source>
        <dbReference type="SAM" id="SignalP"/>
    </source>
</evidence>
<dbReference type="InterPro" id="IPR013105">
    <property type="entry name" value="TPR_2"/>
</dbReference>
<dbReference type="Gene3D" id="1.25.40.10">
    <property type="entry name" value="Tetratricopeptide repeat domain"/>
    <property type="match status" value="2"/>
</dbReference>
<protein>
    <recommendedName>
        <fullName evidence="7">Tetratricopeptide repeat-like domain-containing protein</fullName>
    </recommendedName>
</protein>
<dbReference type="Proteomes" id="UP000075606">
    <property type="component" value="Unassembled WGS sequence"/>
</dbReference>
<keyword evidence="1" id="KW-0677">Repeat</keyword>
<gene>
    <name evidence="5" type="ORF">AWW68_09880</name>
</gene>
<dbReference type="PROSITE" id="PS50005">
    <property type="entry name" value="TPR"/>
    <property type="match status" value="1"/>
</dbReference>
<evidence type="ECO:0000313" key="6">
    <source>
        <dbReference type="Proteomes" id="UP000075606"/>
    </source>
</evidence>
<organism evidence="5 6">
    <name type="scientific">Roseivirga spongicola</name>
    <dbReference type="NCBI Taxonomy" id="333140"/>
    <lineage>
        <taxon>Bacteria</taxon>
        <taxon>Pseudomonadati</taxon>
        <taxon>Bacteroidota</taxon>
        <taxon>Cytophagia</taxon>
        <taxon>Cytophagales</taxon>
        <taxon>Roseivirgaceae</taxon>
        <taxon>Roseivirga</taxon>
    </lineage>
</organism>
<dbReference type="Pfam" id="PF07719">
    <property type="entry name" value="TPR_2"/>
    <property type="match status" value="1"/>
</dbReference>
<dbReference type="AlphaFoldDB" id="A0A150XBK9"/>
<keyword evidence="2 3" id="KW-0802">TPR repeat</keyword>
<feature type="signal peptide" evidence="4">
    <location>
        <begin position="1"/>
        <end position="33"/>
    </location>
</feature>
<dbReference type="STRING" id="333140.AWW68_09880"/>
<dbReference type="InterPro" id="IPR019734">
    <property type="entry name" value="TPR_rpt"/>
</dbReference>
<evidence type="ECO:0000256" key="2">
    <source>
        <dbReference type="ARBA" id="ARBA00022803"/>
    </source>
</evidence>
<sequence>MLKILRINNHKMKKIKLLFLALFLGFVGQEAMAQDSAYVNNEYAKAMALYNRAQRYNDLTVSKQALLEMTLLNPGDTSVLKSLAEIYFGNGQFVSSAMVAMDMINLHPNNLFALEVAAVSYENLRLYDKAIEQYEAMWLATDNSTILYQVSYLQYLLDRYDQANSNLGILTGKVAADEVIGLAKEDGSTQEVKFSAAVENLKGLIALDQGNKEKARGHFTKALEISPEFEAAQNSLNGLK</sequence>
<evidence type="ECO:0008006" key="7">
    <source>
        <dbReference type="Google" id="ProtNLM"/>
    </source>
</evidence>
<evidence type="ECO:0000256" key="3">
    <source>
        <dbReference type="PROSITE-ProRule" id="PRU00339"/>
    </source>
</evidence>
<name>A0A150XBK9_9BACT</name>
<evidence type="ECO:0000313" key="5">
    <source>
        <dbReference type="EMBL" id="KYG76115.1"/>
    </source>
</evidence>
<reference evidence="5 6" key="1">
    <citation type="submission" date="2016-01" db="EMBL/GenBank/DDBJ databases">
        <title>Genome sequencing of Roseivirga spongicola UST030701-084.</title>
        <authorList>
            <person name="Selvaratnam C."/>
            <person name="Thevarajoo S."/>
            <person name="Goh K.M."/>
            <person name="Ee R."/>
            <person name="Chan K.-G."/>
            <person name="Chong C.S."/>
        </authorList>
    </citation>
    <scope>NUCLEOTIDE SEQUENCE [LARGE SCALE GENOMIC DNA]</scope>
    <source>
        <strain evidence="5 6">UST030701-084</strain>
    </source>
</reference>
<accession>A0A150XBK9</accession>
<dbReference type="SMART" id="SM00028">
    <property type="entry name" value="TPR"/>
    <property type="match status" value="2"/>
</dbReference>
<dbReference type="InterPro" id="IPR011990">
    <property type="entry name" value="TPR-like_helical_dom_sf"/>
</dbReference>
<feature type="chain" id="PRO_5007574426" description="Tetratricopeptide repeat-like domain-containing protein" evidence="4">
    <location>
        <begin position="34"/>
        <end position="240"/>
    </location>
</feature>
<comment type="caution">
    <text evidence="5">The sequence shown here is derived from an EMBL/GenBank/DDBJ whole genome shotgun (WGS) entry which is preliminary data.</text>
</comment>
<keyword evidence="4" id="KW-0732">Signal</keyword>
<dbReference type="SUPFAM" id="SSF48452">
    <property type="entry name" value="TPR-like"/>
    <property type="match status" value="1"/>
</dbReference>
<proteinExistence type="predicted"/>
<feature type="repeat" description="TPR" evidence="3">
    <location>
        <begin position="196"/>
        <end position="229"/>
    </location>
</feature>
<keyword evidence="6" id="KW-1185">Reference proteome</keyword>